<evidence type="ECO:0000313" key="3">
    <source>
        <dbReference type="Proteomes" id="UP000002051"/>
    </source>
</evidence>
<proteinExistence type="predicted"/>
<reference evidence="1 3" key="1">
    <citation type="journal article" date="2011" name="Nature">
        <title>The Medicago genome provides insight into the evolution of rhizobial symbioses.</title>
        <authorList>
            <person name="Young N.D."/>
            <person name="Debelle F."/>
            <person name="Oldroyd G.E."/>
            <person name="Geurts R."/>
            <person name="Cannon S.B."/>
            <person name="Udvardi M.K."/>
            <person name="Benedito V.A."/>
            <person name="Mayer K.F."/>
            <person name="Gouzy J."/>
            <person name="Schoof H."/>
            <person name="Van de Peer Y."/>
            <person name="Proost S."/>
            <person name="Cook D.R."/>
            <person name="Meyers B.C."/>
            <person name="Spannagl M."/>
            <person name="Cheung F."/>
            <person name="De Mita S."/>
            <person name="Krishnakumar V."/>
            <person name="Gundlach H."/>
            <person name="Zhou S."/>
            <person name="Mudge J."/>
            <person name="Bharti A.K."/>
            <person name="Murray J.D."/>
            <person name="Naoumkina M.A."/>
            <person name="Rosen B."/>
            <person name="Silverstein K.A."/>
            <person name="Tang H."/>
            <person name="Rombauts S."/>
            <person name="Zhao P.X."/>
            <person name="Zhou P."/>
            <person name="Barbe V."/>
            <person name="Bardou P."/>
            <person name="Bechner M."/>
            <person name="Bellec A."/>
            <person name="Berger A."/>
            <person name="Berges H."/>
            <person name="Bidwell S."/>
            <person name="Bisseling T."/>
            <person name="Choisne N."/>
            <person name="Couloux A."/>
            <person name="Denny R."/>
            <person name="Deshpande S."/>
            <person name="Dai X."/>
            <person name="Doyle J.J."/>
            <person name="Dudez A.M."/>
            <person name="Farmer A.D."/>
            <person name="Fouteau S."/>
            <person name="Franken C."/>
            <person name="Gibelin C."/>
            <person name="Gish J."/>
            <person name="Goldstein S."/>
            <person name="Gonzalez A.J."/>
            <person name="Green P.J."/>
            <person name="Hallab A."/>
            <person name="Hartog M."/>
            <person name="Hua A."/>
            <person name="Humphray S.J."/>
            <person name="Jeong D.H."/>
            <person name="Jing Y."/>
            <person name="Jocker A."/>
            <person name="Kenton S.M."/>
            <person name="Kim D.J."/>
            <person name="Klee K."/>
            <person name="Lai H."/>
            <person name="Lang C."/>
            <person name="Lin S."/>
            <person name="Macmil S.L."/>
            <person name="Magdelenat G."/>
            <person name="Matthews L."/>
            <person name="McCorrison J."/>
            <person name="Monaghan E.L."/>
            <person name="Mun J.H."/>
            <person name="Najar F.Z."/>
            <person name="Nicholson C."/>
            <person name="Noirot C."/>
            <person name="O'Bleness M."/>
            <person name="Paule C.R."/>
            <person name="Poulain J."/>
            <person name="Prion F."/>
            <person name="Qin B."/>
            <person name="Qu C."/>
            <person name="Retzel E.F."/>
            <person name="Riddle C."/>
            <person name="Sallet E."/>
            <person name="Samain S."/>
            <person name="Samson N."/>
            <person name="Sanders I."/>
            <person name="Saurat O."/>
            <person name="Scarpelli C."/>
            <person name="Schiex T."/>
            <person name="Segurens B."/>
            <person name="Severin A.J."/>
            <person name="Sherrier D.J."/>
            <person name="Shi R."/>
            <person name="Sims S."/>
            <person name="Singer S.R."/>
            <person name="Sinharoy S."/>
            <person name="Sterck L."/>
            <person name="Viollet A."/>
            <person name="Wang B.B."/>
            <person name="Wang K."/>
            <person name="Wang M."/>
            <person name="Wang X."/>
            <person name="Warfsmann J."/>
            <person name="Weissenbach J."/>
            <person name="White D.D."/>
            <person name="White J.D."/>
            <person name="Wiley G.B."/>
            <person name="Wincker P."/>
            <person name="Xing Y."/>
            <person name="Yang L."/>
            <person name="Yao Z."/>
            <person name="Ying F."/>
            <person name="Zhai J."/>
            <person name="Zhou L."/>
            <person name="Zuber A."/>
            <person name="Denarie J."/>
            <person name="Dixon R.A."/>
            <person name="May G.D."/>
            <person name="Schwartz D.C."/>
            <person name="Rogers J."/>
            <person name="Quetier F."/>
            <person name="Town C.D."/>
            <person name="Roe B.A."/>
        </authorList>
    </citation>
    <scope>NUCLEOTIDE SEQUENCE [LARGE SCALE GENOMIC DNA]</scope>
    <source>
        <strain evidence="1">A17</strain>
        <strain evidence="2 3">cv. Jemalong A17</strain>
    </source>
</reference>
<dbReference type="HOGENOM" id="CLU_2926132_0_0_1"/>
<dbReference type="Proteomes" id="UP000002051">
    <property type="component" value="Unassembled WGS sequence"/>
</dbReference>
<dbReference type="AlphaFoldDB" id="A0A072TZ66"/>
<dbReference type="EMBL" id="CM001223">
    <property type="protein sequence ID" value="KEH22789.1"/>
    <property type="molecule type" value="Genomic_DNA"/>
</dbReference>
<evidence type="ECO:0000313" key="2">
    <source>
        <dbReference type="EnsemblPlants" id="KEH22789"/>
    </source>
</evidence>
<keyword evidence="3" id="KW-1185">Reference proteome</keyword>
<reference evidence="1 3" key="2">
    <citation type="journal article" date="2014" name="BMC Genomics">
        <title>An improved genome release (version Mt4.0) for the model legume Medicago truncatula.</title>
        <authorList>
            <person name="Tang H."/>
            <person name="Krishnakumar V."/>
            <person name="Bidwell S."/>
            <person name="Rosen B."/>
            <person name="Chan A."/>
            <person name="Zhou S."/>
            <person name="Gentzbittel L."/>
            <person name="Childs K.L."/>
            <person name="Yandell M."/>
            <person name="Gundlach H."/>
            <person name="Mayer K.F."/>
            <person name="Schwartz D.C."/>
            <person name="Town C.D."/>
        </authorList>
    </citation>
    <scope>GENOME REANNOTATION</scope>
    <source>
        <strain evidence="1">A17</strain>
        <strain evidence="2 3">cv. Jemalong A17</strain>
    </source>
</reference>
<reference evidence="2" key="3">
    <citation type="submission" date="2015-04" db="UniProtKB">
        <authorList>
            <consortium name="EnsemblPlants"/>
        </authorList>
    </citation>
    <scope>IDENTIFICATION</scope>
    <source>
        <strain evidence="2">cv. Jemalong A17</strain>
    </source>
</reference>
<dbReference type="EnsemblPlants" id="KEH22789">
    <property type="protein sequence ID" value="KEH22789"/>
    <property type="gene ID" value="MTR_7g057420"/>
</dbReference>
<name>A0A072TZ66_MEDTR</name>
<sequence>MWCVQACQTSSSTFYLWLREGVWSSRSRWTKLRTLYGIAIVLKVRFQMGLILASLKSFGLS</sequence>
<protein>
    <submittedName>
        <fullName evidence="1 2">Uncharacterized protein</fullName>
    </submittedName>
</protein>
<gene>
    <name evidence="1" type="ordered locus">MTR_7g057420</name>
</gene>
<accession>A0A072TZ66</accession>
<organism evidence="1 3">
    <name type="scientific">Medicago truncatula</name>
    <name type="common">Barrel medic</name>
    <name type="synonym">Medicago tribuloides</name>
    <dbReference type="NCBI Taxonomy" id="3880"/>
    <lineage>
        <taxon>Eukaryota</taxon>
        <taxon>Viridiplantae</taxon>
        <taxon>Streptophyta</taxon>
        <taxon>Embryophyta</taxon>
        <taxon>Tracheophyta</taxon>
        <taxon>Spermatophyta</taxon>
        <taxon>Magnoliopsida</taxon>
        <taxon>eudicotyledons</taxon>
        <taxon>Gunneridae</taxon>
        <taxon>Pentapetalae</taxon>
        <taxon>rosids</taxon>
        <taxon>fabids</taxon>
        <taxon>Fabales</taxon>
        <taxon>Fabaceae</taxon>
        <taxon>Papilionoideae</taxon>
        <taxon>50 kb inversion clade</taxon>
        <taxon>NPAAA clade</taxon>
        <taxon>Hologalegina</taxon>
        <taxon>IRL clade</taxon>
        <taxon>Trifolieae</taxon>
        <taxon>Medicago</taxon>
    </lineage>
</organism>
<evidence type="ECO:0000313" key="1">
    <source>
        <dbReference type="EMBL" id="KEH22789.1"/>
    </source>
</evidence>